<dbReference type="PANTHER" id="PTHR44154:SF1">
    <property type="entry name" value="QUINONE OXIDOREDUCTASE"/>
    <property type="match status" value="1"/>
</dbReference>
<dbReference type="EMBL" id="AP022593">
    <property type="protein sequence ID" value="BBY49721.1"/>
    <property type="molecule type" value="Genomic_DNA"/>
</dbReference>
<gene>
    <name evidence="4" type="ORF">MARA_31890</name>
</gene>
<geneLocation type="plasmid" evidence="5">
    <name>pjcm18538 dna</name>
</geneLocation>
<keyword evidence="1" id="KW-0521">NADP</keyword>
<dbReference type="Pfam" id="PF13602">
    <property type="entry name" value="ADH_zinc_N_2"/>
    <property type="match status" value="1"/>
</dbReference>
<keyword evidence="5" id="KW-1185">Reference proteome</keyword>
<protein>
    <recommendedName>
        <fullName evidence="2">Zinc-type alcohol dehydrogenase-like protein</fullName>
    </recommendedName>
</protein>
<dbReference type="KEGG" id="marz:MARA_31890"/>
<sequence length="339" mass="36200">MYRDVTTMRAIGSYAGGPVGSDQTLRDVTVDVPELRERDVLVRVLAVSVNPVDVKRRSSLEPSQAPTILGFDAAGIVEAVGVQVTTLAVGDEVWYAGDITRPGSNAEFQAVDERIVSRKPASLSFAEAAALPLTTITAWESLFDRFGLTQDSTGDLLVLGAAGGVGSIMIQLAKALTGVRVIATASRDESRRWATSMGADAVVDHHDLRAQTLEVAPGGVDYLFSPHSAGNVDDYAAIVKPFGHITAIDEPPGLDLVGLKAKSIAWHWELMFTRAMFETPDMIAQQHLLAAAAALVDDGTLRTTVTKTIDDYSSAGLEEAHRDVESGRMTGKVVVTRTR</sequence>
<dbReference type="SUPFAM" id="SSF51735">
    <property type="entry name" value="NAD(P)-binding Rossmann-fold domains"/>
    <property type="match status" value="1"/>
</dbReference>
<dbReference type="Proteomes" id="UP000467428">
    <property type="component" value="Chromosome"/>
</dbReference>
<evidence type="ECO:0000313" key="5">
    <source>
        <dbReference type="Proteomes" id="UP000467428"/>
    </source>
</evidence>
<reference evidence="4 5" key="1">
    <citation type="journal article" date="2019" name="Emerg. Microbes Infect.">
        <title>Comprehensive subspecies identification of 175 nontuberculous mycobacteria species based on 7547 genomic profiles.</title>
        <authorList>
            <person name="Matsumoto Y."/>
            <person name="Kinjo T."/>
            <person name="Motooka D."/>
            <person name="Nabeya D."/>
            <person name="Jung N."/>
            <person name="Uechi K."/>
            <person name="Horii T."/>
            <person name="Iida T."/>
            <person name="Fujita J."/>
            <person name="Nakamura S."/>
        </authorList>
    </citation>
    <scope>NUCLEOTIDE SEQUENCE [LARGE SCALE GENOMIC DNA]</scope>
    <source>
        <strain evidence="4 5">JCM 18538</strain>
    </source>
</reference>
<keyword evidence="2" id="KW-0479">Metal-binding</keyword>
<dbReference type="Pfam" id="PF08240">
    <property type="entry name" value="ADH_N"/>
    <property type="match status" value="1"/>
</dbReference>
<dbReference type="GO" id="GO:0008270">
    <property type="term" value="F:zinc ion binding"/>
    <property type="evidence" value="ECO:0007669"/>
    <property type="project" value="InterPro"/>
</dbReference>
<dbReference type="InterPro" id="IPR013154">
    <property type="entry name" value="ADH-like_N"/>
</dbReference>
<dbReference type="SMART" id="SM00829">
    <property type="entry name" value="PKS_ER"/>
    <property type="match status" value="1"/>
</dbReference>
<evidence type="ECO:0000256" key="2">
    <source>
        <dbReference type="RuleBase" id="RU364000"/>
    </source>
</evidence>
<dbReference type="InterPro" id="IPR036291">
    <property type="entry name" value="NAD(P)-bd_dom_sf"/>
</dbReference>
<accession>A0A7I7RZT0</accession>
<dbReference type="NCBIfam" id="TIGR02817">
    <property type="entry name" value="adh_fam_1"/>
    <property type="match status" value="1"/>
</dbReference>
<dbReference type="CDD" id="cd08252">
    <property type="entry name" value="AL_MDR"/>
    <property type="match status" value="1"/>
</dbReference>
<organism evidence="4 5">
    <name type="scientific">Mycolicibacterium arabiense</name>
    <dbReference type="NCBI Taxonomy" id="1286181"/>
    <lineage>
        <taxon>Bacteria</taxon>
        <taxon>Bacillati</taxon>
        <taxon>Actinomycetota</taxon>
        <taxon>Actinomycetes</taxon>
        <taxon>Mycobacteriales</taxon>
        <taxon>Mycobacteriaceae</taxon>
        <taxon>Mycolicibacterium</taxon>
    </lineage>
</organism>
<dbReference type="SUPFAM" id="SSF50129">
    <property type="entry name" value="GroES-like"/>
    <property type="match status" value="1"/>
</dbReference>
<keyword evidence="2" id="KW-0862">Zinc</keyword>
<comment type="similarity">
    <text evidence="2">Belongs to the zinc-containing alcohol dehydrogenase family. Quinone oxidoreductase subfamily.</text>
</comment>
<feature type="domain" description="Enoyl reductase (ER)" evidence="3">
    <location>
        <begin position="20"/>
        <end position="335"/>
    </location>
</feature>
<dbReference type="InterPro" id="IPR020843">
    <property type="entry name" value="ER"/>
</dbReference>
<dbReference type="InterPro" id="IPR011032">
    <property type="entry name" value="GroES-like_sf"/>
</dbReference>
<name>A0A7I7RZT0_9MYCO</name>
<dbReference type="InterPro" id="IPR051603">
    <property type="entry name" value="Zinc-ADH_QOR/CCCR"/>
</dbReference>
<dbReference type="AlphaFoldDB" id="A0A7I7RZT0"/>
<keyword evidence="2" id="KW-0560">Oxidoreductase</keyword>
<dbReference type="Gene3D" id="3.40.50.720">
    <property type="entry name" value="NAD(P)-binding Rossmann-like Domain"/>
    <property type="match status" value="1"/>
</dbReference>
<dbReference type="InterPro" id="IPR014182">
    <property type="entry name" value="ADH_Zn_typ-1"/>
</dbReference>
<dbReference type="Gene3D" id="3.90.180.10">
    <property type="entry name" value="Medium-chain alcohol dehydrogenases, catalytic domain"/>
    <property type="match status" value="1"/>
</dbReference>
<proteinExistence type="inferred from homology"/>
<evidence type="ECO:0000313" key="4">
    <source>
        <dbReference type="EMBL" id="BBY49721.1"/>
    </source>
</evidence>
<evidence type="ECO:0000256" key="1">
    <source>
        <dbReference type="ARBA" id="ARBA00022857"/>
    </source>
</evidence>
<dbReference type="PANTHER" id="PTHR44154">
    <property type="entry name" value="QUINONE OXIDOREDUCTASE"/>
    <property type="match status" value="1"/>
</dbReference>
<dbReference type="GO" id="GO:0016491">
    <property type="term" value="F:oxidoreductase activity"/>
    <property type="evidence" value="ECO:0007669"/>
    <property type="project" value="UniProtKB-KW"/>
</dbReference>
<evidence type="ECO:0000259" key="3">
    <source>
        <dbReference type="SMART" id="SM00829"/>
    </source>
</evidence>